<dbReference type="InterPro" id="IPR002220">
    <property type="entry name" value="DapA-like"/>
</dbReference>
<reference evidence="6" key="2">
    <citation type="submission" date="2021-04" db="EMBL/GenBank/DDBJ databases">
        <authorList>
            <person name="Gilroy R."/>
        </authorList>
    </citation>
    <scope>NUCLEOTIDE SEQUENCE</scope>
    <source>
        <strain evidence="6">ChiHjej8B7-3636</strain>
    </source>
</reference>
<dbReference type="Pfam" id="PF00701">
    <property type="entry name" value="DHDPS"/>
    <property type="match status" value="1"/>
</dbReference>
<dbReference type="Gene3D" id="3.20.20.70">
    <property type="entry name" value="Aldolase class I"/>
    <property type="match status" value="1"/>
</dbReference>
<proteinExistence type="inferred from homology"/>
<feature type="active site" description="Schiff-base intermediate with substrate" evidence="4">
    <location>
        <position position="175"/>
    </location>
</feature>
<organism evidence="6 7">
    <name type="scientific">Candidatus Microbacterium stercoravium</name>
    <dbReference type="NCBI Taxonomy" id="2838697"/>
    <lineage>
        <taxon>Bacteria</taxon>
        <taxon>Bacillati</taxon>
        <taxon>Actinomycetota</taxon>
        <taxon>Actinomycetes</taxon>
        <taxon>Micrococcales</taxon>
        <taxon>Microbacteriaceae</taxon>
        <taxon>Microbacterium</taxon>
    </lineage>
</organism>
<reference evidence="6" key="1">
    <citation type="journal article" date="2021" name="PeerJ">
        <title>Extensive microbial diversity within the chicken gut microbiome revealed by metagenomics and culture.</title>
        <authorList>
            <person name="Gilroy R."/>
            <person name="Ravi A."/>
            <person name="Getino M."/>
            <person name="Pursley I."/>
            <person name="Horton D.L."/>
            <person name="Alikhan N.F."/>
            <person name="Baker D."/>
            <person name="Gharbi K."/>
            <person name="Hall N."/>
            <person name="Watson M."/>
            <person name="Adriaenssens E.M."/>
            <person name="Foster-Nyarko E."/>
            <person name="Jarju S."/>
            <person name="Secka A."/>
            <person name="Antonio M."/>
            <person name="Oren A."/>
            <person name="Chaudhuri R.R."/>
            <person name="La Ragione R."/>
            <person name="Hildebrand F."/>
            <person name="Pallen M.J."/>
        </authorList>
    </citation>
    <scope>NUCLEOTIDE SEQUENCE</scope>
    <source>
        <strain evidence="6">ChiHjej8B7-3636</strain>
    </source>
</reference>
<comment type="caution">
    <text evidence="6">The sequence shown here is derived from an EMBL/GenBank/DDBJ whole genome shotgun (WGS) entry which is preliminary data.</text>
</comment>
<dbReference type="InterPro" id="IPR013785">
    <property type="entry name" value="Aldolase_TIM"/>
</dbReference>
<dbReference type="PIRSF" id="PIRSF001365">
    <property type="entry name" value="DHDPS"/>
    <property type="match status" value="1"/>
</dbReference>
<feature type="binding site" evidence="5">
    <location>
        <position position="217"/>
    </location>
    <ligand>
        <name>pyruvate</name>
        <dbReference type="ChEBI" id="CHEBI:15361"/>
    </ligand>
</feature>
<evidence type="ECO:0000256" key="5">
    <source>
        <dbReference type="PIRSR" id="PIRSR001365-2"/>
    </source>
</evidence>
<feature type="binding site" evidence="5">
    <location>
        <position position="59"/>
    </location>
    <ligand>
        <name>pyruvate</name>
        <dbReference type="ChEBI" id="CHEBI:15361"/>
    </ligand>
</feature>
<dbReference type="PANTHER" id="PTHR12128:SF66">
    <property type="entry name" value="4-HYDROXY-2-OXOGLUTARATE ALDOLASE, MITOCHONDRIAL"/>
    <property type="match status" value="1"/>
</dbReference>
<keyword evidence="2 3" id="KW-0456">Lyase</keyword>
<gene>
    <name evidence="6" type="ORF">H9800_02410</name>
</gene>
<dbReference type="EMBL" id="DXAM01000033">
    <property type="protein sequence ID" value="HJA03696.1"/>
    <property type="molecule type" value="Genomic_DNA"/>
</dbReference>
<dbReference type="AlphaFoldDB" id="A0A9D2H5C5"/>
<comment type="similarity">
    <text evidence="1 3">Belongs to the DapA family.</text>
</comment>
<protein>
    <submittedName>
        <fullName evidence="6">Dihydrodipicolinate synthase family protein</fullName>
    </submittedName>
</protein>
<dbReference type="Proteomes" id="UP000824220">
    <property type="component" value="Unassembled WGS sequence"/>
</dbReference>
<evidence type="ECO:0000313" key="6">
    <source>
        <dbReference type="EMBL" id="HJA03696.1"/>
    </source>
</evidence>
<dbReference type="SUPFAM" id="SSF51569">
    <property type="entry name" value="Aldolase"/>
    <property type="match status" value="1"/>
</dbReference>
<accession>A0A9D2H5C5</accession>
<dbReference type="GO" id="GO:0008840">
    <property type="term" value="F:4-hydroxy-tetrahydrodipicolinate synthase activity"/>
    <property type="evidence" value="ECO:0007669"/>
    <property type="project" value="TreeGrafter"/>
</dbReference>
<dbReference type="CDD" id="cd00408">
    <property type="entry name" value="DHDPS-like"/>
    <property type="match status" value="1"/>
</dbReference>
<evidence type="ECO:0000256" key="2">
    <source>
        <dbReference type="ARBA" id="ARBA00023239"/>
    </source>
</evidence>
<evidence type="ECO:0000313" key="7">
    <source>
        <dbReference type="Proteomes" id="UP000824220"/>
    </source>
</evidence>
<evidence type="ECO:0000256" key="1">
    <source>
        <dbReference type="ARBA" id="ARBA00007592"/>
    </source>
</evidence>
<dbReference type="SMART" id="SM01130">
    <property type="entry name" value="DHDPS"/>
    <property type="match status" value="1"/>
</dbReference>
<dbReference type="PRINTS" id="PR00146">
    <property type="entry name" value="DHPICSNTHASE"/>
</dbReference>
<evidence type="ECO:0000256" key="3">
    <source>
        <dbReference type="PIRNR" id="PIRNR001365"/>
    </source>
</evidence>
<name>A0A9D2H5C5_9MICO</name>
<dbReference type="PANTHER" id="PTHR12128">
    <property type="entry name" value="DIHYDRODIPICOLINATE SYNTHASE"/>
    <property type="match status" value="1"/>
</dbReference>
<evidence type="ECO:0000256" key="4">
    <source>
        <dbReference type="PIRSR" id="PIRSR001365-1"/>
    </source>
</evidence>
<feature type="active site" description="Proton donor/acceptor" evidence="4">
    <location>
        <position position="148"/>
    </location>
</feature>
<sequence>MPAFSKSQNGVQLNLDGIVPPMVTPFTPGTEEIDFDLLAAEARFIASQGAKSICVTGSTGEGHGLTADEIHDITRTVVDAVGDGIHVIGGVIADTTHETILKGLAAKKGGASSLQITPPHYLWAPDADGLVQHFQRVGRAVELPLLIYNVVPWVDIDVHAMSRIIDEAPWVLGVKQSGGDMHKVADMMAALHDRVPITTGIDDLLYPTFTLGVDGAVSCLCAVFPALTQELFDAVRAGDHDTAKAIHDRLLPVWRTIEGNNMTANAKFAISLLGRDVGVSRSPILAPSENRKNAIRQALADARFI</sequence>